<dbReference type="EMBL" id="VITF01000003">
    <property type="protein sequence ID" value="TWA71251.1"/>
    <property type="molecule type" value="Genomic_DNA"/>
</dbReference>
<feature type="domain" description="Rieske" evidence="7">
    <location>
        <begin position="436"/>
        <end position="526"/>
    </location>
</feature>
<keyword evidence="5" id="KW-0411">Iron-sulfur</keyword>
<dbReference type="InterPro" id="IPR038010">
    <property type="entry name" value="YhfW_C"/>
</dbReference>
<protein>
    <submittedName>
        <fullName evidence="8">Glycine/D-amino acid oxidase-like deaminating enzyme</fullName>
    </submittedName>
</protein>
<dbReference type="Pfam" id="PF01266">
    <property type="entry name" value="DAO"/>
    <property type="match status" value="1"/>
</dbReference>
<evidence type="ECO:0000256" key="4">
    <source>
        <dbReference type="ARBA" id="ARBA00023004"/>
    </source>
</evidence>
<evidence type="ECO:0000256" key="5">
    <source>
        <dbReference type="ARBA" id="ARBA00023014"/>
    </source>
</evidence>
<evidence type="ECO:0000313" key="8">
    <source>
        <dbReference type="EMBL" id="TWA71251.1"/>
    </source>
</evidence>
<evidence type="ECO:0000313" key="9">
    <source>
        <dbReference type="Proteomes" id="UP000316083"/>
    </source>
</evidence>
<keyword evidence="1" id="KW-0001">2Fe-2S</keyword>
<proteinExistence type="predicted"/>
<dbReference type="Gene3D" id="2.102.10.10">
    <property type="entry name" value="Rieske [2Fe-2S] iron-sulphur domain"/>
    <property type="match status" value="1"/>
</dbReference>
<gene>
    <name evidence="8" type="ORF">FBZ82_103224</name>
</gene>
<dbReference type="SUPFAM" id="SSF51905">
    <property type="entry name" value="FAD/NAD(P)-binding domain"/>
    <property type="match status" value="1"/>
</dbReference>
<evidence type="ECO:0000256" key="6">
    <source>
        <dbReference type="ARBA" id="ARBA00023157"/>
    </source>
</evidence>
<organism evidence="8 9">
    <name type="scientific">Azospirillum brasilense</name>
    <dbReference type="NCBI Taxonomy" id="192"/>
    <lineage>
        <taxon>Bacteria</taxon>
        <taxon>Pseudomonadati</taxon>
        <taxon>Pseudomonadota</taxon>
        <taxon>Alphaproteobacteria</taxon>
        <taxon>Rhodospirillales</taxon>
        <taxon>Azospirillaceae</taxon>
        <taxon>Azospirillum</taxon>
    </lineage>
</organism>
<evidence type="ECO:0000259" key="7">
    <source>
        <dbReference type="PROSITE" id="PS51296"/>
    </source>
</evidence>
<dbReference type="PANTHER" id="PTHR13847:SF281">
    <property type="entry name" value="FAD DEPENDENT OXIDOREDUCTASE DOMAIN-CONTAINING PROTEIN"/>
    <property type="match status" value="1"/>
</dbReference>
<dbReference type="CDD" id="cd03477">
    <property type="entry name" value="Rieske_YhfW_C"/>
    <property type="match status" value="1"/>
</dbReference>
<dbReference type="Gene3D" id="3.30.9.10">
    <property type="entry name" value="D-Amino Acid Oxidase, subunit A, domain 2"/>
    <property type="match status" value="1"/>
</dbReference>
<sequence length="526" mass="56152">MQQSGQGSGATTSVWMDRGGAAMPAGTVAPTAAGLGSLKPDQSPDVIVVGAGIAGVTTAYLLQRSGKSVLLLDDGPPGGGETGRTTAHLSNVIDDRFAEMERLHSGSGARMAADSHGAAIDTIERIAREENIDCGFARLDGYLMLAPGQDPAGLDRERDAARRAGLDDVERLDVPPIGHPGPCLRFPRQARVHALDYLAGLTRAFLARGGALSTGAHVSMIRQDGERVRVEAGPDHALVEADAVVVATNSPISDRFAIHSKQAPYRTYAISVRVPKGSVPDALYWDTLDSYHYARLQPEADHDRLIVGGEDHKTGEARDMAERWAALEAWTRAHFPQAGAVEHRWSGQVMEPFDGLAFIGPDPAYGGRVFVATGDSGMGMTHGTIAGLVLCELIHGSGNPWAALYDPGRKMTNTLGTYLRENLDVARHFLPYVQGPELEGEDRIRPGQGAVLKSGVWPVAVFRDESGALHRRSAICPHLKCVVRWNPGERSWDCPCHGSRFAVDGAVLNGPATQPLAPMEDSASKN</sequence>
<keyword evidence="6" id="KW-1015">Disulfide bond</keyword>
<dbReference type="AlphaFoldDB" id="A0A560BF41"/>
<dbReference type="GO" id="GO:0051537">
    <property type="term" value="F:2 iron, 2 sulfur cluster binding"/>
    <property type="evidence" value="ECO:0007669"/>
    <property type="project" value="UniProtKB-KW"/>
</dbReference>
<dbReference type="InterPro" id="IPR036922">
    <property type="entry name" value="Rieske_2Fe-2S_sf"/>
</dbReference>
<dbReference type="Pfam" id="PF00355">
    <property type="entry name" value="Rieske"/>
    <property type="match status" value="1"/>
</dbReference>
<dbReference type="Proteomes" id="UP000316083">
    <property type="component" value="Unassembled WGS sequence"/>
</dbReference>
<dbReference type="GO" id="GO:0005737">
    <property type="term" value="C:cytoplasm"/>
    <property type="evidence" value="ECO:0007669"/>
    <property type="project" value="TreeGrafter"/>
</dbReference>
<comment type="caution">
    <text evidence="8">The sequence shown here is derived from an EMBL/GenBank/DDBJ whole genome shotgun (WGS) entry which is preliminary data.</text>
</comment>
<dbReference type="InterPro" id="IPR017941">
    <property type="entry name" value="Rieske_2Fe-2S"/>
</dbReference>
<dbReference type="GO" id="GO:0046872">
    <property type="term" value="F:metal ion binding"/>
    <property type="evidence" value="ECO:0007669"/>
    <property type="project" value="UniProtKB-KW"/>
</dbReference>
<dbReference type="InterPro" id="IPR036188">
    <property type="entry name" value="FAD/NAD-bd_sf"/>
</dbReference>
<dbReference type="PRINTS" id="PR00162">
    <property type="entry name" value="RIESKE"/>
</dbReference>
<evidence type="ECO:0000256" key="1">
    <source>
        <dbReference type="ARBA" id="ARBA00022714"/>
    </source>
</evidence>
<dbReference type="PROSITE" id="PS51296">
    <property type="entry name" value="RIESKE"/>
    <property type="match status" value="1"/>
</dbReference>
<evidence type="ECO:0000256" key="2">
    <source>
        <dbReference type="ARBA" id="ARBA00022723"/>
    </source>
</evidence>
<evidence type="ECO:0000256" key="3">
    <source>
        <dbReference type="ARBA" id="ARBA00023002"/>
    </source>
</evidence>
<dbReference type="PANTHER" id="PTHR13847">
    <property type="entry name" value="SARCOSINE DEHYDROGENASE-RELATED"/>
    <property type="match status" value="1"/>
</dbReference>
<dbReference type="InterPro" id="IPR006076">
    <property type="entry name" value="FAD-dep_OxRdtase"/>
</dbReference>
<dbReference type="GO" id="GO:0016020">
    <property type="term" value="C:membrane"/>
    <property type="evidence" value="ECO:0007669"/>
    <property type="project" value="InterPro"/>
</dbReference>
<reference evidence="8 9" key="1">
    <citation type="submission" date="2019-06" db="EMBL/GenBank/DDBJ databases">
        <title>Genomic Encyclopedia of Type Strains, Phase IV (KMG-V): Genome sequencing to study the core and pangenomes of soil and plant-associated prokaryotes.</title>
        <authorList>
            <person name="Whitman W."/>
        </authorList>
    </citation>
    <scope>NUCLEOTIDE SEQUENCE [LARGE SCALE GENOMIC DNA]</scope>
    <source>
        <strain evidence="8 9">BR 11796</strain>
    </source>
</reference>
<dbReference type="Gene3D" id="3.50.50.60">
    <property type="entry name" value="FAD/NAD(P)-binding domain"/>
    <property type="match status" value="1"/>
</dbReference>
<dbReference type="InterPro" id="IPR005805">
    <property type="entry name" value="Rieske_Fe-S_prot_C"/>
</dbReference>
<accession>A0A560BF41</accession>
<keyword evidence="3" id="KW-0560">Oxidoreductase</keyword>
<keyword evidence="4" id="KW-0408">Iron</keyword>
<dbReference type="RefSeq" id="WP_145674633.1">
    <property type="nucleotide sequence ID" value="NZ_VITF01000003.1"/>
</dbReference>
<name>A0A560BF41_AZOBR</name>
<dbReference type="GO" id="GO:0016491">
    <property type="term" value="F:oxidoreductase activity"/>
    <property type="evidence" value="ECO:0007669"/>
    <property type="project" value="UniProtKB-KW"/>
</dbReference>
<dbReference type="SUPFAM" id="SSF50022">
    <property type="entry name" value="ISP domain"/>
    <property type="match status" value="1"/>
</dbReference>
<keyword evidence="2" id="KW-0479">Metal-binding</keyword>